<keyword evidence="1" id="KW-0732">Signal</keyword>
<sequence length="129" mass="13588">MLFTRAFFSLLVISFQAVMETTAAPSPGGGVIGSLLRDGRQRGQKCSNRDKCCEGLVCRNEKCEELTPQCVAVGEKCGRDRGDCCKGLKCDKGLCKAKAPQCLASNVPCDLTNPGACCSQTCIAATGCL</sequence>
<dbReference type="KEGG" id="more:E1B28_013768"/>
<dbReference type="GeneID" id="66082843"/>
<proteinExistence type="predicted"/>
<evidence type="ECO:0000313" key="3">
    <source>
        <dbReference type="Proteomes" id="UP001049176"/>
    </source>
</evidence>
<organism evidence="2 3">
    <name type="scientific">Marasmius oreades</name>
    <name type="common">fairy-ring Marasmius</name>
    <dbReference type="NCBI Taxonomy" id="181124"/>
    <lineage>
        <taxon>Eukaryota</taxon>
        <taxon>Fungi</taxon>
        <taxon>Dikarya</taxon>
        <taxon>Basidiomycota</taxon>
        <taxon>Agaricomycotina</taxon>
        <taxon>Agaricomycetes</taxon>
        <taxon>Agaricomycetidae</taxon>
        <taxon>Agaricales</taxon>
        <taxon>Marasmiineae</taxon>
        <taxon>Marasmiaceae</taxon>
        <taxon>Marasmius</taxon>
    </lineage>
</organism>
<evidence type="ECO:0000256" key="1">
    <source>
        <dbReference type="SAM" id="SignalP"/>
    </source>
</evidence>
<comment type="caution">
    <text evidence="2">The sequence shown here is derived from an EMBL/GenBank/DDBJ whole genome shotgun (WGS) entry which is preliminary data.</text>
</comment>
<dbReference type="EMBL" id="CM032189">
    <property type="protein sequence ID" value="KAG7087829.1"/>
    <property type="molecule type" value="Genomic_DNA"/>
</dbReference>
<reference evidence="2" key="1">
    <citation type="journal article" date="2021" name="Genome Biol. Evol.">
        <title>The assembled and annotated genome of the fairy-ring fungus Marasmius oreades.</title>
        <authorList>
            <person name="Hiltunen M."/>
            <person name="Ament-Velasquez S.L."/>
            <person name="Johannesson H."/>
        </authorList>
    </citation>
    <scope>NUCLEOTIDE SEQUENCE</scope>
    <source>
        <strain evidence="2">03SP1</strain>
    </source>
</reference>
<dbReference type="RefSeq" id="XP_043004300.1">
    <property type="nucleotide sequence ID" value="XM_043158945.1"/>
</dbReference>
<feature type="signal peptide" evidence="1">
    <location>
        <begin position="1"/>
        <end position="23"/>
    </location>
</feature>
<dbReference type="AlphaFoldDB" id="A0A9P7UQ78"/>
<feature type="chain" id="PRO_5040409602" evidence="1">
    <location>
        <begin position="24"/>
        <end position="129"/>
    </location>
</feature>
<gene>
    <name evidence="2" type="ORF">E1B28_013768</name>
</gene>
<dbReference type="Proteomes" id="UP001049176">
    <property type="component" value="Chromosome 9"/>
</dbReference>
<accession>A0A9P7UQ78</accession>
<evidence type="ECO:0000313" key="2">
    <source>
        <dbReference type="EMBL" id="KAG7087829.1"/>
    </source>
</evidence>
<name>A0A9P7UQ78_9AGAR</name>
<keyword evidence="3" id="KW-1185">Reference proteome</keyword>
<protein>
    <submittedName>
        <fullName evidence="2">Uncharacterized protein</fullName>
    </submittedName>
</protein>